<organism evidence="2 3">
    <name type="scientific">Streptomyces griseoruber</name>
    <dbReference type="NCBI Taxonomy" id="1943"/>
    <lineage>
        <taxon>Bacteria</taxon>
        <taxon>Bacillati</taxon>
        <taxon>Actinomycetota</taxon>
        <taxon>Actinomycetes</taxon>
        <taxon>Kitasatosporales</taxon>
        <taxon>Streptomycetaceae</taxon>
        <taxon>Streptomyces</taxon>
    </lineage>
</organism>
<dbReference type="InterPro" id="IPR003737">
    <property type="entry name" value="GlcNAc_PI_deacetylase-related"/>
</dbReference>
<evidence type="ECO:0008006" key="4">
    <source>
        <dbReference type="Google" id="ProtNLM"/>
    </source>
</evidence>
<comment type="caution">
    <text evidence="2">The sequence shown here is derived from an EMBL/GenBank/DDBJ whole genome shotgun (WGS) entry which is preliminary data.</text>
</comment>
<gene>
    <name evidence="2" type="ORF">AQJ64_43660</name>
</gene>
<dbReference type="Proteomes" id="UP000052982">
    <property type="component" value="Unassembled WGS sequence"/>
</dbReference>
<dbReference type="SUPFAM" id="SSF102588">
    <property type="entry name" value="LmbE-like"/>
    <property type="match status" value="1"/>
</dbReference>
<keyword evidence="3" id="KW-1185">Reference proteome</keyword>
<dbReference type="GO" id="GO:0016137">
    <property type="term" value="P:glycoside metabolic process"/>
    <property type="evidence" value="ECO:0007669"/>
    <property type="project" value="UniProtKB-ARBA"/>
</dbReference>
<accession>A0A117R7C8</accession>
<dbReference type="AlphaFoldDB" id="A0A117R7C8"/>
<dbReference type="EMBL" id="LMWW01000090">
    <property type="protein sequence ID" value="KUN75135.1"/>
    <property type="molecule type" value="Genomic_DNA"/>
</dbReference>
<dbReference type="STRING" id="1943.AQJ64_43660"/>
<protein>
    <recommendedName>
        <fullName evidence="4">GlcNAc-PI de-N-acetylase</fullName>
    </recommendedName>
</protein>
<dbReference type="InterPro" id="IPR024078">
    <property type="entry name" value="LmbE-like_dom_sf"/>
</dbReference>
<dbReference type="Gene3D" id="3.40.50.10320">
    <property type="entry name" value="LmbE-like"/>
    <property type="match status" value="1"/>
</dbReference>
<reference evidence="2 3" key="1">
    <citation type="submission" date="2015-10" db="EMBL/GenBank/DDBJ databases">
        <title>Draft genome sequence of Streptomyces griseoruber DSM 40281, type strain for the species Streptomyces griseoruber.</title>
        <authorList>
            <person name="Ruckert C."/>
            <person name="Winkler A."/>
            <person name="Kalinowski J."/>
            <person name="Kampfer P."/>
            <person name="Glaeser S."/>
        </authorList>
    </citation>
    <scope>NUCLEOTIDE SEQUENCE [LARGE SCALE GENOMIC DNA]</scope>
    <source>
        <strain evidence="2 3">DSM 40281</strain>
    </source>
</reference>
<keyword evidence="1" id="KW-0862">Zinc</keyword>
<evidence type="ECO:0000313" key="3">
    <source>
        <dbReference type="Proteomes" id="UP000052982"/>
    </source>
</evidence>
<proteinExistence type="predicted"/>
<dbReference type="RefSeq" id="WP_055636272.1">
    <property type="nucleotide sequence ID" value="NZ_JBIRRP010000047.1"/>
</dbReference>
<evidence type="ECO:0000256" key="1">
    <source>
        <dbReference type="ARBA" id="ARBA00022833"/>
    </source>
</evidence>
<sequence>MTEIPDTWCPITLPHVETVDGRLCFLGHAVDADAALLARCDGGHPLAAFTPAERETLGRWRRLGLLLLAPPTAPADPLAPVVVSPHPDDAALALGGTVARRGGRFLDVFSVETWTKDPYYAARPELTRRLLLAEETVAARVLGARVELLGFVDAADRELRREAFFTDPAWSDGFAREEPELFDAVTARLATALAGAGLVCAPLGVGGHVDHLACREAVLALARGGRLGGARLVFYEDQPYALFSSAEETARKLGARLAEAGLGDLHPELWPVDGTAALTKSEALGAYRIQVRRGIVRRIHRHGTRLADGSRGPAAERVWRLRG</sequence>
<evidence type="ECO:0000313" key="2">
    <source>
        <dbReference type="EMBL" id="KUN75135.1"/>
    </source>
</evidence>
<dbReference type="Pfam" id="PF02585">
    <property type="entry name" value="PIG-L"/>
    <property type="match status" value="1"/>
</dbReference>
<name>A0A117R7C8_9ACTN</name>
<dbReference type="OrthoDB" id="9816564at2"/>